<dbReference type="InterPro" id="IPR011059">
    <property type="entry name" value="Metal-dep_hydrolase_composite"/>
</dbReference>
<dbReference type="SUPFAM" id="SSF51556">
    <property type="entry name" value="Metallo-dependent hydrolases"/>
    <property type="match status" value="1"/>
</dbReference>
<dbReference type="RefSeq" id="WP_091588011.1">
    <property type="nucleotide sequence ID" value="NZ_FNDU01000022.1"/>
</dbReference>
<evidence type="ECO:0000313" key="3">
    <source>
        <dbReference type="Proteomes" id="UP000199017"/>
    </source>
</evidence>
<dbReference type="PANTHER" id="PTHR22642:SF2">
    <property type="entry name" value="PROTEIN LONG AFTER FAR-RED 3"/>
    <property type="match status" value="1"/>
</dbReference>
<gene>
    <name evidence="2" type="ORF">SAMN05216352_12223</name>
</gene>
<sequence>MATADKVFVNGKIYCIEPRNKCVEAVAIKDGKYLAVGTEKEMEDFVSSVTEVVDLEGKTVLPGFHDMHTHAINGAYKQIFECSLPEGQGITLDLILNVIREYVKDHPDFKWITGGNWPFHLLSQLHKELLDQIDSTRPIILIDFSTHNAWVNSKTLEIAGIDSTTPDPEGGQIIKDDQGEPTGVLLENALNLIQPHIPERKKEDIYKAGEWLSEYLNSFGITAIKDPAVYEELLDVYVSLAKRNKLHFRLATHLLWKCDYGNAIPYEQQIELVYNRDKYKHDRINTNYAKMFLDGVPAFKTGAFLEPYAGDKKENYDWKKMLLVDPEELKEDLVKLDKEGVTVKMHATGDAAVRIGLDAIQAAREQNGYSGLLHEIAHNGWVHREDIVRFKKLHAVAEFSPMFWYPSVFHKQKETILGKERADRTYPIRSIQQTGANVVRGSDWPIVPTPDPWVALETMVTRQNPYIDSSEILNPDEKLKLEEAIELFTINAAKTMSLEHVAGSIETGKFADMIVIDRDLFNISSKDISNVKVLETLVEGEVVYESKGEKSLEA</sequence>
<dbReference type="AlphaFoldDB" id="A0A1G8QUU1"/>
<dbReference type="SUPFAM" id="SSF51338">
    <property type="entry name" value="Composite domain of metallo-dependent hydrolases"/>
    <property type="match status" value="1"/>
</dbReference>
<organism evidence="2 3">
    <name type="scientific">Alteribacillus bidgolensis</name>
    <dbReference type="NCBI Taxonomy" id="930129"/>
    <lineage>
        <taxon>Bacteria</taxon>
        <taxon>Bacillati</taxon>
        <taxon>Bacillota</taxon>
        <taxon>Bacilli</taxon>
        <taxon>Bacillales</taxon>
        <taxon>Bacillaceae</taxon>
        <taxon>Alteribacillus</taxon>
    </lineage>
</organism>
<dbReference type="Gene3D" id="3.20.20.140">
    <property type="entry name" value="Metal-dependent hydrolases"/>
    <property type="match status" value="1"/>
</dbReference>
<dbReference type="EMBL" id="FNDU01000022">
    <property type="protein sequence ID" value="SDJ08476.1"/>
    <property type="molecule type" value="Genomic_DNA"/>
</dbReference>
<feature type="domain" description="Amidohydrolase 3" evidence="1">
    <location>
        <begin position="51"/>
        <end position="544"/>
    </location>
</feature>
<dbReference type="InterPro" id="IPR032466">
    <property type="entry name" value="Metal_Hydrolase"/>
</dbReference>
<keyword evidence="3" id="KW-1185">Reference proteome</keyword>
<accession>A0A1G8QUU1</accession>
<dbReference type="STRING" id="930129.SAMN05216352_12223"/>
<evidence type="ECO:0000313" key="2">
    <source>
        <dbReference type="EMBL" id="SDJ08476.1"/>
    </source>
</evidence>
<dbReference type="OrthoDB" id="9767366at2"/>
<evidence type="ECO:0000259" key="1">
    <source>
        <dbReference type="Pfam" id="PF07969"/>
    </source>
</evidence>
<dbReference type="Proteomes" id="UP000199017">
    <property type="component" value="Unassembled WGS sequence"/>
</dbReference>
<dbReference type="CDD" id="cd01300">
    <property type="entry name" value="YtcJ_like"/>
    <property type="match status" value="1"/>
</dbReference>
<dbReference type="InterPro" id="IPR033932">
    <property type="entry name" value="YtcJ-like"/>
</dbReference>
<proteinExistence type="predicted"/>
<name>A0A1G8QUU1_9BACI</name>
<dbReference type="PANTHER" id="PTHR22642">
    <property type="entry name" value="IMIDAZOLONEPROPIONASE"/>
    <property type="match status" value="1"/>
</dbReference>
<dbReference type="GO" id="GO:0016810">
    <property type="term" value="F:hydrolase activity, acting on carbon-nitrogen (but not peptide) bonds"/>
    <property type="evidence" value="ECO:0007669"/>
    <property type="project" value="InterPro"/>
</dbReference>
<protein>
    <recommendedName>
        <fullName evidence="1">Amidohydrolase 3 domain-containing protein</fullName>
    </recommendedName>
</protein>
<dbReference type="Gene3D" id="2.30.40.10">
    <property type="entry name" value="Urease, subunit C, domain 1"/>
    <property type="match status" value="1"/>
</dbReference>
<reference evidence="2 3" key="1">
    <citation type="submission" date="2016-10" db="EMBL/GenBank/DDBJ databases">
        <authorList>
            <person name="de Groot N.N."/>
        </authorList>
    </citation>
    <scope>NUCLEOTIDE SEQUENCE [LARGE SCALE GENOMIC DNA]</scope>
    <source>
        <strain evidence="3">P4B,CCM 7963,CECT 7998,DSM 25260,IBRC-M 10614,KCTC 13821</strain>
    </source>
</reference>
<dbReference type="Gene3D" id="3.10.310.70">
    <property type="match status" value="1"/>
</dbReference>
<dbReference type="InterPro" id="IPR013108">
    <property type="entry name" value="Amidohydro_3"/>
</dbReference>
<dbReference type="Pfam" id="PF07969">
    <property type="entry name" value="Amidohydro_3"/>
    <property type="match status" value="1"/>
</dbReference>